<protein>
    <submittedName>
        <fullName evidence="1">Unnamed protein product</fullName>
    </submittedName>
</protein>
<proteinExistence type="predicted"/>
<keyword evidence="2" id="KW-1185">Reference proteome</keyword>
<dbReference type="OrthoDB" id="101386at2759"/>
<evidence type="ECO:0000313" key="1">
    <source>
        <dbReference type="EMBL" id="GMF54438.1"/>
    </source>
</evidence>
<sequence>MRAVSVKTAVTQAFWEGPTVLRAMAVYLRDRIYIWDVVEEYRAYAQQYFYKTYTMENGDSHETGTITTVPESQMRDVLQACFDLHVLPTMLIPNHSEGHFYGIQHGDTFHEWHAQRGPEMRARLDRVRTTVGMPVLPSDGYDPDSVEAEAAFEEQALLEEMEVDFYASGSQESTSSDTKPIRVQRARADAGAAVHRHVYEHLLRTADPQQRDAIDTRLATRLTRANDGAFQHWATSAGRSFGLPVLSEGVKPLTAAFDWLSENPSAFRHASAYLPYPELAVQGCTRSQLLRWGGGKLIYTNFKLSNASGETKTIQTRRGDFVPVGWKAAGRQTHKMH</sequence>
<reference evidence="1" key="1">
    <citation type="submission" date="2023-04" db="EMBL/GenBank/DDBJ databases">
        <title>Phytophthora fragariaefolia NBRC 109709.</title>
        <authorList>
            <person name="Ichikawa N."/>
            <person name="Sato H."/>
            <person name="Tonouchi N."/>
        </authorList>
    </citation>
    <scope>NUCLEOTIDE SEQUENCE</scope>
    <source>
        <strain evidence="1">NBRC 109709</strain>
    </source>
</reference>
<accession>A0A9W6Y7W7</accession>
<dbReference type="AlphaFoldDB" id="A0A9W6Y7W7"/>
<dbReference type="EMBL" id="BSXT01003501">
    <property type="protein sequence ID" value="GMF54438.1"/>
    <property type="molecule type" value="Genomic_DNA"/>
</dbReference>
<organism evidence="1 2">
    <name type="scientific">Phytophthora fragariaefolia</name>
    <dbReference type="NCBI Taxonomy" id="1490495"/>
    <lineage>
        <taxon>Eukaryota</taxon>
        <taxon>Sar</taxon>
        <taxon>Stramenopiles</taxon>
        <taxon>Oomycota</taxon>
        <taxon>Peronosporomycetes</taxon>
        <taxon>Peronosporales</taxon>
        <taxon>Peronosporaceae</taxon>
        <taxon>Phytophthora</taxon>
    </lineage>
</organism>
<gene>
    <name evidence="1" type="ORF">Pfra01_002272000</name>
</gene>
<name>A0A9W6Y7W7_9STRA</name>
<evidence type="ECO:0000313" key="2">
    <source>
        <dbReference type="Proteomes" id="UP001165121"/>
    </source>
</evidence>
<comment type="caution">
    <text evidence="1">The sequence shown here is derived from an EMBL/GenBank/DDBJ whole genome shotgun (WGS) entry which is preliminary data.</text>
</comment>
<dbReference type="Proteomes" id="UP001165121">
    <property type="component" value="Unassembled WGS sequence"/>
</dbReference>